<accession>A0ABW1CBF5</accession>
<keyword evidence="1" id="KW-1133">Transmembrane helix</keyword>
<feature type="transmembrane region" description="Helical" evidence="1">
    <location>
        <begin position="79"/>
        <end position="100"/>
    </location>
</feature>
<keyword evidence="1" id="KW-0812">Transmembrane</keyword>
<feature type="transmembrane region" description="Helical" evidence="1">
    <location>
        <begin position="201"/>
        <end position="223"/>
    </location>
</feature>
<reference evidence="3" key="1">
    <citation type="journal article" date="2019" name="Int. J. Syst. Evol. Microbiol.">
        <title>The Global Catalogue of Microorganisms (GCM) 10K type strain sequencing project: providing services to taxonomists for standard genome sequencing and annotation.</title>
        <authorList>
            <consortium name="The Broad Institute Genomics Platform"/>
            <consortium name="The Broad Institute Genome Sequencing Center for Infectious Disease"/>
            <person name="Wu L."/>
            <person name="Ma J."/>
        </authorList>
    </citation>
    <scope>NUCLEOTIDE SEQUENCE [LARGE SCALE GENOMIC DNA]</scope>
    <source>
        <strain evidence="3">CCUG 53903</strain>
    </source>
</reference>
<feature type="transmembrane region" description="Helical" evidence="1">
    <location>
        <begin position="112"/>
        <end position="135"/>
    </location>
</feature>
<dbReference type="EMBL" id="JBHSPA010000005">
    <property type="protein sequence ID" value="MFC5822657.1"/>
    <property type="molecule type" value="Genomic_DNA"/>
</dbReference>
<feature type="transmembrane region" description="Helical" evidence="1">
    <location>
        <begin position="54"/>
        <end position="73"/>
    </location>
</feature>
<sequence>MLEAVSYAWYLVAEYVLDFYVPEPSLIAVIFAAVVAAALAALARVAARRGGSKGVLVVVLPYVMPVIVLAGVVTDSVLLPLIVGPFFVVPLLVGLVRLVAEPAGTVRADGRAPAALVTASVWAGPVVILLGVVGIGDARRIAYEEARLKGGDNVGDPLVGDTFLDAAAGGVRAYAVLFAVAVVVMTVLARRVRSQGGTPGTQAAVVVWGLLYLVLMAFAVSYTPFAIGDSDEFVHRVVVEGPVWYVPAVRTILACSVAALVGASVLLVRRPRESMV</sequence>
<gene>
    <name evidence="2" type="ORF">ACFPZ3_02200</name>
</gene>
<feature type="transmembrane region" description="Helical" evidence="1">
    <location>
        <begin position="171"/>
        <end position="189"/>
    </location>
</feature>
<organism evidence="2 3">
    <name type="scientific">Nonomuraea insulae</name>
    <dbReference type="NCBI Taxonomy" id="1616787"/>
    <lineage>
        <taxon>Bacteria</taxon>
        <taxon>Bacillati</taxon>
        <taxon>Actinomycetota</taxon>
        <taxon>Actinomycetes</taxon>
        <taxon>Streptosporangiales</taxon>
        <taxon>Streptosporangiaceae</taxon>
        <taxon>Nonomuraea</taxon>
    </lineage>
</organism>
<dbReference type="RefSeq" id="WP_379512208.1">
    <property type="nucleotide sequence ID" value="NZ_JBHSPA010000005.1"/>
</dbReference>
<feature type="transmembrane region" description="Helical" evidence="1">
    <location>
        <begin position="26"/>
        <end position="47"/>
    </location>
</feature>
<evidence type="ECO:0000256" key="1">
    <source>
        <dbReference type="SAM" id="Phobius"/>
    </source>
</evidence>
<keyword evidence="3" id="KW-1185">Reference proteome</keyword>
<feature type="transmembrane region" description="Helical" evidence="1">
    <location>
        <begin position="243"/>
        <end position="268"/>
    </location>
</feature>
<dbReference type="Proteomes" id="UP001596058">
    <property type="component" value="Unassembled WGS sequence"/>
</dbReference>
<protein>
    <submittedName>
        <fullName evidence="2">Uncharacterized protein</fullName>
    </submittedName>
</protein>
<evidence type="ECO:0000313" key="2">
    <source>
        <dbReference type="EMBL" id="MFC5822657.1"/>
    </source>
</evidence>
<comment type="caution">
    <text evidence="2">The sequence shown here is derived from an EMBL/GenBank/DDBJ whole genome shotgun (WGS) entry which is preliminary data.</text>
</comment>
<evidence type="ECO:0000313" key="3">
    <source>
        <dbReference type="Proteomes" id="UP001596058"/>
    </source>
</evidence>
<name>A0ABW1CBF5_9ACTN</name>
<proteinExistence type="predicted"/>
<keyword evidence="1" id="KW-0472">Membrane</keyword>